<dbReference type="EMBL" id="BMKR01000017">
    <property type="protein sequence ID" value="GGF90429.1"/>
    <property type="molecule type" value="Genomic_DNA"/>
</dbReference>
<name>A0A917CJ47_9BACL</name>
<dbReference type="CDD" id="cd00712">
    <property type="entry name" value="AsnB"/>
    <property type="match status" value="1"/>
</dbReference>
<dbReference type="EC" id="6.3.5.4" evidence="3"/>
<evidence type="ECO:0000256" key="7">
    <source>
        <dbReference type="ARBA" id="ARBA00022962"/>
    </source>
</evidence>
<dbReference type="SUPFAM" id="SSF52402">
    <property type="entry name" value="Adenine nucleotide alpha hydrolases-like"/>
    <property type="match status" value="1"/>
</dbReference>
<reference evidence="12" key="2">
    <citation type="submission" date="2020-09" db="EMBL/GenBank/DDBJ databases">
        <authorList>
            <person name="Sun Q."/>
            <person name="Zhou Y."/>
        </authorList>
    </citation>
    <scope>NUCLEOTIDE SEQUENCE</scope>
    <source>
        <strain evidence="12">CGMCC 1.16134</strain>
    </source>
</reference>
<sequence length="644" mass="74119">MSAITGIYHLQQQPLDPGLGRHLMQELQRYPADESRSWEDSGVYFGCHAQWITPESLNETLPYYDAKRRLAITADAIIDNREELFGQLQVPYEDRTTIPDSLLILLAYAKWGEQTPVHLVGDFAFMIWDEQRRILFGARDFSGNRTLYFHRSGEVFSFCTVIHPLLGMPGAGRKLNEQWTSEFLAIQVRTDVTDAFSTVYQAIEQLPPAHSISVSGERVTFSRYCTLQAPRALRLGSNAEYEEAFREIFGQAVRDRLRTHLAAGANLSGGLDSGSVVSFAAGELRRRGKPLHTFSSYPVDGFTDFNIGRRVADERPYIRETIKHVGNIEPSFLNFPERSFYTELDEWLDILEMPYKFIENSYWLKGIFEQAQQQDIGVLLSGQRGNWSVSWGPALDYQAKLIRDFRWITFYHENKQYNRTMEADRRKVLQIVGRKAFPSLAALLPAGKTEPLPELINPGFAQRTEVQQRLRAFQLDRPPSAQTIYDIRRNHFEQPNIWNVNGTVATKLSLKYRVWDRDPTNDLRVIRFCLSVPEGQYVQNGVDRSLIRRAMKGLLPDEVRMNRKRRGVQGADGVYRMIPHWATFQNELREMIKDPQTSSYLNSAELAGCLERIGSEPAPNLMFSTDFRLLTRGLVFHRFLKRLT</sequence>
<dbReference type="PANTHER" id="PTHR43284">
    <property type="entry name" value="ASPARAGINE SYNTHETASE (GLUTAMINE-HYDROLYZING)"/>
    <property type="match status" value="1"/>
</dbReference>
<dbReference type="Proteomes" id="UP000637643">
    <property type="component" value="Unassembled WGS sequence"/>
</dbReference>
<feature type="domain" description="Glutamine amidotransferase type-2" evidence="11">
    <location>
        <begin position="62"/>
        <end position="165"/>
    </location>
</feature>
<dbReference type="Gene3D" id="3.40.50.620">
    <property type="entry name" value="HUPs"/>
    <property type="match status" value="2"/>
</dbReference>
<dbReference type="PIRSF" id="PIRSF001589">
    <property type="entry name" value="Asn_synthetase_glu-h"/>
    <property type="match status" value="1"/>
</dbReference>
<comment type="similarity">
    <text evidence="2">Belongs to the asparagine synthetase family.</text>
</comment>
<evidence type="ECO:0000256" key="3">
    <source>
        <dbReference type="ARBA" id="ARBA00012737"/>
    </source>
</evidence>
<evidence type="ECO:0000256" key="8">
    <source>
        <dbReference type="ARBA" id="ARBA00048741"/>
    </source>
</evidence>
<dbReference type="InterPro" id="IPR029055">
    <property type="entry name" value="Ntn_hydrolases_N"/>
</dbReference>
<keyword evidence="6" id="KW-0061">Asparagine biosynthesis</keyword>
<dbReference type="GO" id="GO:0004066">
    <property type="term" value="F:asparagine synthase (glutamine-hydrolyzing) activity"/>
    <property type="evidence" value="ECO:0007669"/>
    <property type="project" value="UniProtKB-EC"/>
</dbReference>
<dbReference type="Gene3D" id="3.60.20.10">
    <property type="entry name" value="Glutamine Phosphoribosylpyrophosphate, subunit 1, domain 1"/>
    <property type="match status" value="1"/>
</dbReference>
<dbReference type="InterPro" id="IPR001962">
    <property type="entry name" value="Asn_synthase"/>
</dbReference>
<dbReference type="AlphaFoldDB" id="A0A917CJ47"/>
<dbReference type="GO" id="GO:0005524">
    <property type="term" value="F:ATP binding"/>
    <property type="evidence" value="ECO:0007669"/>
    <property type="project" value="UniProtKB-KW"/>
</dbReference>
<evidence type="ECO:0000259" key="11">
    <source>
        <dbReference type="Pfam" id="PF13537"/>
    </source>
</evidence>
<dbReference type="RefSeq" id="WP_189027888.1">
    <property type="nucleotide sequence ID" value="NZ_BMKR01000017.1"/>
</dbReference>
<dbReference type="InterPro" id="IPR033738">
    <property type="entry name" value="AsnB_N"/>
</dbReference>
<reference evidence="12" key="1">
    <citation type="journal article" date="2014" name="Int. J. Syst. Evol. Microbiol.">
        <title>Complete genome sequence of Corynebacterium casei LMG S-19264T (=DSM 44701T), isolated from a smear-ripened cheese.</title>
        <authorList>
            <consortium name="US DOE Joint Genome Institute (JGI-PGF)"/>
            <person name="Walter F."/>
            <person name="Albersmeier A."/>
            <person name="Kalinowski J."/>
            <person name="Ruckert C."/>
        </authorList>
    </citation>
    <scope>NUCLEOTIDE SEQUENCE</scope>
    <source>
        <strain evidence="12">CGMCC 1.16134</strain>
    </source>
</reference>
<evidence type="ECO:0000256" key="4">
    <source>
        <dbReference type="ARBA" id="ARBA00022741"/>
    </source>
</evidence>
<evidence type="ECO:0000313" key="12">
    <source>
        <dbReference type="EMBL" id="GGF90429.1"/>
    </source>
</evidence>
<dbReference type="PANTHER" id="PTHR43284:SF1">
    <property type="entry name" value="ASPARAGINE SYNTHETASE"/>
    <property type="match status" value="1"/>
</dbReference>
<keyword evidence="7" id="KW-0315">Glutamine amidotransferase</keyword>
<dbReference type="GO" id="GO:0006529">
    <property type="term" value="P:asparagine biosynthetic process"/>
    <property type="evidence" value="ECO:0007669"/>
    <property type="project" value="UniProtKB-KW"/>
</dbReference>
<evidence type="ECO:0000313" key="13">
    <source>
        <dbReference type="Proteomes" id="UP000637643"/>
    </source>
</evidence>
<evidence type="ECO:0000256" key="5">
    <source>
        <dbReference type="ARBA" id="ARBA00022840"/>
    </source>
</evidence>
<evidence type="ECO:0000256" key="1">
    <source>
        <dbReference type="ARBA" id="ARBA00005187"/>
    </source>
</evidence>
<comment type="catalytic activity">
    <reaction evidence="8">
        <text>L-aspartate + L-glutamine + ATP + H2O = L-asparagine + L-glutamate + AMP + diphosphate + H(+)</text>
        <dbReference type="Rhea" id="RHEA:12228"/>
        <dbReference type="ChEBI" id="CHEBI:15377"/>
        <dbReference type="ChEBI" id="CHEBI:15378"/>
        <dbReference type="ChEBI" id="CHEBI:29985"/>
        <dbReference type="ChEBI" id="CHEBI:29991"/>
        <dbReference type="ChEBI" id="CHEBI:30616"/>
        <dbReference type="ChEBI" id="CHEBI:33019"/>
        <dbReference type="ChEBI" id="CHEBI:58048"/>
        <dbReference type="ChEBI" id="CHEBI:58359"/>
        <dbReference type="ChEBI" id="CHEBI:456215"/>
        <dbReference type="EC" id="6.3.5.4"/>
    </reaction>
</comment>
<keyword evidence="13" id="KW-1185">Reference proteome</keyword>
<evidence type="ECO:0000256" key="9">
    <source>
        <dbReference type="PIRSR" id="PIRSR001589-2"/>
    </source>
</evidence>
<dbReference type="InterPro" id="IPR017932">
    <property type="entry name" value="GATase_2_dom"/>
</dbReference>
<dbReference type="SUPFAM" id="SSF56235">
    <property type="entry name" value="N-terminal nucleophile aminohydrolases (Ntn hydrolases)"/>
    <property type="match status" value="1"/>
</dbReference>
<evidence type="ECO:0000256" key="2">
    <source>
        <dbReference type="ARBA" id="ARBA00005752"/>
    </source>
</evidence>
<keyword evidence="4 9" id="KW-0547">Nucleotide-binding</keyword>
<dbReference type="Pfam" id="PF00733">
    <property type="entry name" value="Asn_synthase"/>
    <property type="match status" value="1"/>
</dbReference>
<feature type="domain" description="Asparagine synthetase" evidence="10">
    <location>
        <begin position="245"/>
        <end position="604"/>
    </location>
</feature>
<evidence type="ECO:0000259" key="10">
    <source>
        <dbReference type="Pfam" id="PF00733"/>
    </source>
</evidence>
<evidence type="ECO:0000256" key="6">
    <source>
        <dbReference type="ARBA" id="ARBA00022888"/>
    </source>
</evidence>
<proteinExistence type="inferred from homology"/>
<dbReference type="InterPro" id="IPR006426">
    <property type="entry name" value="Asn_synth_AEB"/>
</dbReference>
<comment type="caution">
    <text evidence="12">The sequence shown here is derived from an EMBL/GenBank/DDBJ whole genome shotgun (WGS) entry which is preliminary data.</text>
</comment>
<accession>A0A917CJ47</accession>
<dbReference type="InterPro" id="IPR051786">
    <property type="entry name" value="ASN_synthetase/amidase"/>
</dbReference>
<keyword evidence="6" id="KW-0028">Amino-acid biosynthesis</keyword>
<comment type="pathway">
    <text evidence="1">Amino-acid biosynthesis; L-asparagine biosynthesis; L-asparagine from L-aspartate (L-Gln route): step 1/1.</text>
</comment>
<dbReference type="InterPro" id="IPR014729">
    <property type="entry name" value="Rossmann-like_a/b/a_fold"/>
</dbReference>
<dbReference type="Pfam" id="PF13537">
    <property type="entry name" value="GATase_7"/>
    <property type="match status" value="1"/>
</dbReference>
<organism evidence="12 13">
    <name type="scientific">Paenibacillus albidus</name>
    <dbReference type="NCBI Taxonomy" id="2041023"/>
    <lineage>
        <taxon>Bacteria</taxon>
        <taxon>Bacillati</taxon>
        <taxon>Bacillota</taxon>
        <taxon>Bacilli</taxon>
        <taxon>Bacillales</taxon>
        <taxon>Paenibacillaceae</taxon>
        <taxon>Paenibacillus</taxon>
    </lineage>
</organism>
<protein>
    <recommendedName>
        <fullName evidence="3">asparagine synthase (glutamine-hydrolyzing)</fullName>
        <ecNumber evidence="3">6.3.5.4</ecNumber>
    </recommendedName>
</protein>
<gene>
    <name evidence="12" type="ORF">GCM10010912_39460</name>
</gene>
<keyword evidence="5 9" id="KW-0067">ATP-binding</keyword>
<feature type="binding site" evidence="9">
    <location>
        <position position="100"/>
    </location>
    <ligand>
        <name>L-glutamine</name>
        <dbReference type="ChEBI" id="CHEBI:58359"/>
    </ligand>
</feature>